<evidence type="ECO:0000313" key="2">
    <source>
        <dbReference type="EMBL" id="QUT43369.1"/>
    </source>
</evidence>
<dbReference type="EMBL" id="CP072227">
    <property type="protein sequence ID" value="QUT43369.1"/>
    <property type="molecule type" value="Genomic_DNA"/>
</dbReference>
<organism evidence="2 3">
    <name type="scientific">Bacteroides eggerthii</name>
    <dbReference type="NCBI Taxonomy" id="28111"/>
    <lineage>
        <taxon>Bacteria</taxon>
        <taxon>Pseudomonadati</taxon>
        <taxon>Bacteroidota</taxon>
        <taxon>Bacteroidia</taxon>
        <taxon>Bacteroidales</taxon>
        <taxon>Bacteroidaceae</taxon>
        <taxon>Bacteroides</taxon>
    </lineage>
</organism>
<feature type="domain" description="Transposase IS66 central" evidence="1">
    <location>
        <begin position="3"/>
        <end position="145"/>
    </location>
</feature>
<dbReference type="PANTHER" id="PTHR33678">
    <property type="entry name" value="BLL1576 PROTEIN"/>
    <property type="match status" value="1"/>
</dbReference>
<accession>A0A975KDM5</accession>
<dbReference type="Proteomes" id="UP000679226">
    <property type="component" value="Chromosome"/>
</dbReference>
<gene>
    <name evidence="2" type="ORF">INE88_00147</name>
</gene>
<dbReference type="Pfam" id="PF03050">
    <property type="entry name" value="DDE_Tnp_IS66"/>
    <property type="match status" value="1"/>
</dbReference>
<sequence>MVDIEHFCCIAHAPAKCKYALDQGGDKDAAFILELIGELYEQERECEEGRLSPGQIKICRNNLKTREIIIKLRSKLNVLLSKGHPLRGKLMEKPINYMHTFGTQLFAYLNDGSYSIDNSLAERFIRSLAGEWKNSLCFGSDKMARVSAVYHAIIFTCRMQGLCWIISRDSSARLLKDVGIMNIYCP</sequence>
<dbReference type="RefSeq" id="WP_021940690.1">
    <property type="nucleotide sequence ID" value="NZ_CP072227.1"/>
</dbReference>
<evidence type="ECO:0000259" key="1">
    <source>
        <dbReference type="Pfam" id="PF03050"/>
    </source>
</evidence>
<dbReference type="PANTHER" id="PTHR33678:SF2">
    <property type="match status" value="1"/>
</dbReference>
<evidence type="ECO:0000313" key="3">
    <source>
        <dbReference type="Proteomes" id="UP000679226"/>
    </source>
</evidence>
<name>A0A975KDM5_9BACE</name>
<dbReference type="KEGG" id="beg:INE88_00147"/>
<dbReference type="InterPro" id="IPR052344">
    <property type="entry name" value="Transposase-related"/>
</dbReference>
<protein>
    <submittedName>
        <fullName evidence="2">Transposase IS66 family protein</fullName>
    </submittedName>
</protein>
<dbReference type="InterPro" id="IPR004291">
    <property type="entry name" value="Transposase_IS66_central"/>
</dbReference>
<reference evidence="2" key="1">
    <citation type="journal article" date="2021" name="PLoS Genet.">
        <title>Mobile Type VI secretion system loci of the gut Bacteroidales display extensive intra-ecosystem transfer, multi-species spread and geographical clustering.</title>
        <authorList>
            <person name="Garcia-Bayona L."/>
            <person name="Coyne M.J."/>
            <person name="Comstock L.E."/>
        </authorList>
    </citation>
    <scope>NUCLEOTIDE SEQUENCE</scope>
    <source>
        <strain evidence="2">CL11T00C20</strain>
    </source>
</reference>
<proteinExistence type="predicted"/>
<dbReference type="AlphaFoldDB" id="A0A975KDM5"/>